<accession>A0AAV7I057</accession>
<reference evidence="1 2" key="1">
    <citation type="journal article" date="2021" name="J. Hered.">
        <title>A chromosome-level genome assembly of the parasitoid wasp, Cotesia glomerata (Hymenoptera: Braconidae).</title>
        <authorList>
            <person name="Pinto B.J."/>
            <person name="Weis J.J."/>
            <person name="Gamble T."/>
            <person name="Ode P.J."/>
            <person name="Paul R."/>
            <person name="Zaspel J.M."/>
        </authorList>
    </citation>
    <scope>NUCLEOTIDE SEQUENCE [LARGE SCALE GENOMIC DNA]</scope>
    <source>
        <strain evidence="1">CgM1</strain>
    </source>
</reference>
<dbReference type="Proteomes" id="UP000826195">
    <property type="component" value="Unassembled WGS sequence"/>
</dbReference>
<gene>
    <name evidence="1" type="ORF">KQX54_012974</name>
</gene>
<name>A0AAV7I057_COTGL</name>
<protein>
    <submittedName>
        <fullName evidence="1">Uncharacterized protein</fullName>
    </submittedName>
</protein>
<evidence type="ECO:0000313" key="1">
    <source>
        <dbReference type="EMBL" id="KAH0540113.1"/>
    </source>
</evidence>
<evidence type="ECO:0000313" key="2">
    <source>
        <dbReference type="Proteomes" id="UP000826195"/>
    </source>
</evidence>
<sequence length="153" mass="17877">MCVRRCVTCPSKGLFDVFNWLAILRDLSDFGRDLCGGYLTRLCSVRRLGVVIGRLVWLHDVSRIRVSFSSEPLKLDGYVSIDTIRRRRAEKARNKCLWFHDRLDWTCSQADDFDYFGIRWMHEGKFGVCPHPTEDRFHPAWAHPLGLLSVYNL</sequence>
<dbReference type="EMBL" id="JAHXZJ010002609">
    <property type="protein sequence ID" value="KAH0540113.1"/>
    <property type="molecule type" value="Genomic_DNA"/>
</dbReference>
<dbReference type="AlphaFoldDB" id="A0AAV7I057"/>
<organism evidence="1 2">
    <name type="scientific">Cotesia glomerata</name>
    <name type="common">Lepidopteran parasitic wasp</name>
    <name type="synonym">Apanteles glomeratus</name>
    <dbReference type="NCBI Taxonomy" id="32391"/>
    <lineage>
        <taxon>Eukaryota</taxon>
        <taxon>Metazoa</taxon>
        <taxon>Ecdysozoa</taxon>
        <taxon>Arthropoda</taxon>
        <taxon>Hexapoda</taxon>
        <taxon>Insecta</taxon>
        <taxon>Pterygota</taxon>
        <taxon>Neoptera</taxon>
        <taxon>Endopterygota</taxon>
        <taxon>Hymenoptera</taxon>
        <taxon>Apocrita</taxon>
        <taxon>Ichneumonoidea</taxon>
        <taxon>Braconidae</taxon>
        <taxon>Microgastrinae</taxon>
        <taxon>Cotesia</taxon>
    </lineage>
</organism>
<proteinExistence type="predicted"/>
<keyword evidence="2" id="KW-1185">Reference proteome</keyword>
<comment type="caution">
    <text evidence="1">The sequence shown here is derived from an EMBL/GenBank/DDBJ whole genome shotgun (WGS) entry which is preliminary data.</text>
</comment>